<keyword evidence="9 14" id="KW-0560">Oxidoreductase</keyword>
<keyword evidence="5 13" id="KW-0349">Heme</keyword>
<evidence type="ECO:0000256" key="13">
    <source>
        <dbReference type="PIRSR" id="PIRSR602401-1"/>
    </source>
</evidence>
<dbReference type="PROSITE" id="PS00086">
    <property type="entry name" value="CYTOCHROME_P450"/>
    <property type="match status" value="1"/>
</dbReference>
<name>A0A9P5XQ75_9AGAR</name>
<comment type="similarity">
    <text evidence="4 14">Belongs to the cytochrome P450 family.</text>
</comment>
<comment type="pathway">
    <text evidence="3">Secondary metabolite biosynthesis; terpenoid biosynthesis.</text>
</comment>
<evidence type="ECO:0000256" key="5">
    <source>
        <dbReference type="ARBA" id="ARBA00022617"/>
    </source>
</evidence>
<dbReference type="GO" id="GO:0005506">
    <property type="term" value="F:iron ion binding"/>
    <property type="evidence" value="ECO:0007669"/>
    <property type="project" value="InterPro"/>
</dbReference>
<dbReference type="OrthoDB" id="1470350at2759"/>
<dbReference type="EMBL" id="MU151051">
    <property type="protein sequence ID" value="KAF9454954.1"/>
    <property type="molecule type" value="Genomic_DNA"/>
</dbReference>
<keyword evidence="7 13" id="KW-0479">Metal-binding</keyword>
<dbReference type="AlphaFoldDB" id="A0A9P5XQ75"/>
<comment type="subcellular location">
    <subcellularLocation>
        <location evidence="2">Membrane</location>
    </subcellularLocation>
</comment>
<dbReference type="InterPro" id="IPR002401">
    <property type="entry name" value="Cyt_P450_E_grp-I"/>
</dbReference>
<evidence type="ECO:0000256" key="3">
    <source>
        <dbReference type="ARBA" id="ARBA00004721"/>
    </source>
</evidence>
<feature type="transmembrane region" description="Helical" evidence="15">
    <location>
        <begin position="18"/>
        <end position="41"/>
    </location>
</feature>
<dbReference type="InterPro" id="IPR001128">
    <property type="entry name" value="Cyt_P450"/>
</dbReference>
<gene>
    <name evidence="16" type="ORF">P691DRAFT_770055</name>
</gene>
<protein>
    <submittedName>
        <fullName evidence="16">Cytochrome P450</fullName>
    </submittedName>
</protein>
<keyword evidence="11 14" id="KW-0503">Monooxygenase</keyword>
<keyword evidence="8 15" id="KW-1133">Transmembrane helix</keyword>
<dbReference type="GO" id="GO:0016705">
    <property type="term" value="F:oxidoreductase activity, acting on paired donors, with incorporation or reduction of molecular oxygen"/>
    <property type="evidence" value="ECO:0007669"/>
    <property type="project" value="InterPro"/>
</dbReference>
<evidence type="ECO:0000256" key="1">
    <source>
        <dbReference type="ARBA" id="ARBA00001971"/>
    </source>
</evidence>
<dbReference type="PRINTS" id="PR00385">
    <property type="entry name" value="P450"/>
</dbReference>
<dbReference type="SUPFAM" id="SSF48264">
    <property type="entry name" value="Cytochrome P450"/>
    <property type="match status" value="1"/>
</dbReference>
<evidence type="ECO:0000256" key="11">
    <source>
        <dbReference type="ARBA" id="ARBA00023033"/>
    </source>
</evidence>
<dbReference type="GO" id="GO:0004497">
    <property type="term" value="F:monooxygenase activity"/>
    <property type="evidence" value="ECO:0007669"/>
    <property type="project" value="UniProtKB-KW"/>
</dbReference>
<reference evidence="16" key="1">
    <citation type="submission" date="2020-11" db="EMBL/GenBank/DDBJ databases">
        <authorList>
            <consortium name="DOE Joint Genome Institute"/>
            <person name="Ahrendt S."/>
            <person name="Riley R."/>
            <person name="Andreopoulos W."/>
            <person name="Labutti K."/>
            <person name="Pangilinan J."/>
            <person name="Ruiz-Duenas F.J."/>
            <person name="Barrasa J.M."/>
            <person name="Sanchez-Garcia M."/>
            <person name="Camarero S."/>
            <person name="Miyauchi S."/>
            <person name="Serrano A."/>
            <person name="Linde D."/>
            <person name="Babiker R."/>
            <person name="Drula E."/>
            <person name="Ayuso-Fernandez I."/>
            <person name="Pacheco R."/>
            <person name="Padilla G."/>
            <person name="Ferreira P."/>
            <person name="Barriuso J."/>
            <person name="Kellner H."/>
            <person name="Castanera R."/>
            <person name="Alfaro M."/>
            <person name="Ramirez L."/>
            <person name="Pisabarro A.G."/>
            <person name="Kuo A."/>
            <person name="Tritt A."/>
            <person name="Lipzen A."/>
            <person name="He G."/>
            <person name="Yan M."/>
            <person name="Ng V."/>
            <person name="Cullen D."/>
            <person name="Martin F."/>
            <person name="Rosso M.-N."/>
            <person name="Henrissat B."/>
            <person name="Hibbett D."/>
            <person name="Martinez A.T."/>
            <person name="Grigoriev I.V."/>
        </authorList>
    </citation>
    <scope>NUCLEOTIDE SEQUENCE</scope>
    <source>
        <strain evidence="16">MF-IS2</strain>
    </source>
</reference>
<keyword evidence="17" id="KW-1185">Reference proteome</keyword>
<evidence type="ECO:0000256" key="12">
    <source>
        <dbReference type="ARBA" id="ARBA00023136"/>
    </source>
</evidence>
<evidence type="ECO:0000256" key="4">
    <source>
        <dbReference type="ARBA" id="ARBA00010617"/>
    </source>
</evidence>
<dbReference type="PANTHER" id="PTHR24305:SF166">
    <property type="entry name" value="CYTOCHROME P450 12A4, MITOCHONDRIAL-RELATED"/>
    <property type="match status" value="1"/>
</dbReference>
<sequence>MIEATTWLHGLTLSLSKLASVVATLAILRVLLWLFNILVLLPPFDPLKSLPGPDGGYFQSYINEAMNPNVSPDTHESWVKEHGRTFRFNGFGKFDYRLLSFDFRIVSHVLTSPTYEKPWQTRSFLSRLIGRGIFSMEGQVHKIQRKIISPAFSSQALKHMTPVMYQKAQELRERWLKILSSSATSRSTTEPEKTGDTIIDVSHWISRASFDVIGLAGFNYNFHALGEESEPVYMAYRRMFAIADRGLNFRGLLDLYAPWLRILWPGRDNTVIDESLKIIDRAGRKLVANKKAEITNENCCAQEKSDKDLLSLLMKSNMSSDPSKRLTDQELLEQCSTFLLAGSDSTSVAISWALHFLSLDAAIQDRLREELNSLSVSIDKANDGPPSSRFPVTSLPNTRPMFSAYSLEEDWDRLDSLPFLDAVVRETLRFSPPVHSTIRVAMKDDYIPISHPIKLQDGTLLQKGDHVAIRKGSYIHIPIEGLNYSEELWGSDVRTFNPDRWFNLPPQVRPPAHPGIGNLMTFSFGPHACLGNKFSTTEMKIFLATLLTNFIFAPAPDTEIQKGNSILTRPFIKDKWELGTQLPLTVHKIHSDN</sequence>
<dbReference type="GO" id="GO:0020037">
    <property type="term" value="F:heme binding"/>
    <property type="evidence" value="ECO:0007669"/>
    <property type="project" value="InterPro"/>
</dbReference>
<dbReference type="Proteomes" id="UP000807342">
    <property type="component" value="Unassembled WGS sequence"/>
</dbReference>
<evidence type="ECO:0000256" key="6">
    <source>
        <dbReference type="ARBA" id="ARBA00022692"/>
    </source>
</evidence>
<comment type="caution">
    <text evidence="16">The sequence shown here is derived from an EMBL/GenBank/DDBJ whole genome shotgun (WGS) entry which is preliminary data.</text>
</comment>
<comment type="cofactor">
    <cofactor evidence="1 13">
        <name>heme</name>
        <dbReference type="ChEBI" id="CHEBI:30413"/>
    </cofactor>
</comment>
<keyword evidence="6 15" id="KW-0812">Transmembrane</keyword>
<evidence type="ECO:0000256" key="7">
    <source>
        <dbReference type="ARBA" id="ARBA00022723"/>
    </source>
</evidence>
<evidence type="ECO:0000256" key="9">
    <source>
        <dbReference type="ARBA" id="ARBA00023002"/>
    </source>
</evidence>
<dbReference type="Gene3D" id="1.10.630.10">
    <property type="entry name" value="Cytochrome P450"/>
    <property type="match status" value="1"/>
</dbReference>
<proteinExistence type="inferred from homology"/>
<evidence type="ECO:0000256" key="2">
    <source>
        <dbReference type="ARBA" id="ARBA00004370"/>
    </source>
</evidence>
<dbReference type="PRINTS" id="PR00463">
    <property type="entry name" value="EP450I"/>
</dbReference>
<keyword evidence="12 15" id="KW-0472">Membrane</keyword>
<evidence type="ECO:0000256" key="14">
    <source>
        <dbReference type="RuleBase" id="RU000461"/>
    </source>
</evidence>
<evidence type="ECO:0000256" key="8">
    <source>
        <dbReference type="ARBA" id="ARBA00022989"/>
    </source>
</evidence>
<dbReference type="PANTHER" id="PTHR24305">
    <property type="entry name" value="CYTOCHROME P450"/>
    <property type="match status" value="1"/>
</dbReference>
<evidence type="ECO:0000313" key="16">
    <source>
        <dbReference type="EMBL" id="KAF9454954.1"/>
    </source>
</evidence>
<evidence type="ECO:0000313" key="17">
    <source>
        <dbReference type="Proteomes" id="UP000807342"/>
    </source>
</evidence>
<accession>A0A9P5XQ75</accession>
<evidence type="ECO:0000256" key="10">
    <source>
        <dbReference type="ARBA" id="ARBA00023004"/>
    </source>
</evidence>
<dbReference type="InterPro" id="IPR050121">
    <property type="entry name" value="Cytochrome_P450_monoxygenase"/>
</dbReference>
<dbReference type="CDD" id="cd11069">
    <property type="entry name" value="CYP_FUM15-like"/>
    <property type="match status" value="1"/>
</dbReference>
<dbReference type="Pfam" id="PF00067">
    <property type="entry name" value="p450"/>
    <property type="match status" value="1"/>
</dbReference>
<evidence type="ECO:0000256" key="15">
    <source>
        <dbReference type="SAM" id="Phobius"/>
    </source>
</evidence>
<keyword evidence="10 13" id="KW-0408">Iron</keyword>
<organism evidence="16 17">
    <name type="scientific">Macrolepiota fuliginosa MF-IS2</name>
    <dbReference type="NCBI Taxonomy" id="1400762"/>
    <lineage>
        <taxon>Eukaryota</taxon>
        <taxon>Fungi</taxon>
        <taxon>Dikarya</taxon>
        <taxon>Basidiomycota</taxon>
        <taxon>Agaricomycotina</taxon>
        <taxon>Agaricomycetes</taxon>
        <taxon>Agaricomycetidae</taxon>
        <taxon>Agaricales</taxon>
        <taxon>Agaricineae</taxon>
        <taxon>Agaricaceae</taxon>
        <taxon>Macrolepiota</taxon>
    </lineage>
</organism>
<dbReference type="InterPro" id="IPR017972">
    <property type="entry name" value="Cyt_P450_CS"/>
</dbReference>
<dbReference type="InterPro" id="IPR036396">
    <property type="entry name" value="Cyt_P450_sf"/>
</dbReference>
<dbReference type="GO" id="GO:0016020">
    <property type="term" value="C:membrane"/>
    <property type="evidence" value="ECO:0007669"/>
    <property type="project" value="UniProtKB-SubCell"/>
</dbReference>
<feature type="binding site" description="axial binding residue" evidence="13">
    <location>
        <position position="529"/>
    </location>
    <ligand>
        <name>heme</name>
        <dbReference type="ChEBI" id="CHEBI:30413"/>
    </ligand>
    <ligandPart>
        <name>Fe</name>
        <dbReference type="ChEBI" id="CHEBI:18248"/>
    </ligandPart>
</feature>